<gene>
    <name evidence="3" type="ORF">M5D45_18620</name>
</gene>
<dbReference type="Pfam" id="PF12266">
    <property type="entry name" value="DUF3613"/>
    <property type="match status" value="1"/>
</dbReference>
<accession>A0AAE9I4E3</accession>
<evidence type="ECO:0000256" key="1">
    <source>
        <dbReference type="SAM" id="MobiDB-lite"/>
    </source>
</evidence>
<feature type="region of interest" description="Disordered" evidence="1">
    <location>
        <begin position="98"/>
        <end position="118"/>
    </location>
</feature>
<proteinExistence type="predicted"/>
<name>A0AAE9I4E3_9BURK</name>
<dbReference type="Proteomes" id="UP001056132">
    <property type="component" value="Chromosome 2"/>
</dbReference>
<organism evidence="3 4">
    <name type="scientific">Cupriavidus campinensis</name>
    <dbReference type="NCBI Taxonomy" id="151783"/>
    <lineage>
        <taxon>Bacteria</taxon>
        <taxon>Pseudomonadati</taxon>
        <taxon>Pseudomonadota</taxon>
        <taxon>Betaproteobacteria</taxon>
        <taxon>Burkholderiales</taxon>
        <taxon>Burkholderiaceae</taxon>
        <taxon>Cupriavidus</taxon>
    </lineage>
</organism>
<feature type="chain" id="PRO_5042257795" evidence="2">
    <location>
        <begin position="35"/>
        <end position="118"/>
    </location>
</feature>
<evidence type="ECO:0000313" key="4">
    <source>
        <dbReference type="Proteomes" id="UP001056132"/>
    </source>
</evidence>
<dbReference type="AlphaFoldDB" id="A0AAE9I4E3"/>
<dbReference type="KEGG" id="ccam:M5D45_18620"/>
<reference evidence="3" key="1">
    <citation type="journal article" date="2022" name="Microbiol. Resour. Announc.">
        <title>Genome Sequence of Cupriavidus campinensis Strain G5, a Member of a Bacterial Consortium Capable of Polyethylene Degradation.</title>
        <authorList>
            <person name="Schneider B."/>
            <person name="Pfeiffer F."/>
            <person name="Dyall-Smith M."/>
            <person name="Kunte H.J."/>
        </authorList>
    </citation>
    <scope>NUCLEOTIDE SEQUENCE</scope>
    <source>
        <strain evidence="3">G5</strain>
    </source>
</reference>
<feature type="signal peptide" evidence="2">
    <location>
        <begin position="1"/>
        <end position="34"/>
    </location>
</feature>
<dbReference type="InterPro" id="IPR022053">
    <property type="entry name" value="DUF3613"/>
</dbReference>
<sequence length="118" mass="12765">MTIRRLSRRFFRRSFRHLALLAPLALLSAAPASAQTAEPQPAPAQLPVGQQTRTLLEIQRNGSQAGAAIPLGGEQAAIGYERYMRSFRYELPEFFTSQATGSPLRGGGSNMPPAPNGQ</sequence>
<keyword evidence="2" id="KW-0732">Signal</keyword>
<protein>
    <submittedName>
        <fullName evidence="3">DUF3613 domain-containing protein</fullName>
    </submittedName>
</protein>
<evidence type="ECO:0000313" key="3">
    <source>
        <dbReference type="EMBL" id="URF07232.1"/>
    </source>
</evidence>
<evidence type="ECO:0000256" key="2">
    <source>
        <dbReference type="SAM" id="SignalP"/>
    </source>
</evidence>
<reference evidence="3" key="2">
    <citation type="submission" date="2022-05" db="EMBL/GenBank/DDBJ databases">
        <authorList>
            <person name="Kunte H.-J."/>
        </authorList>
    </citation>
    <scope>NUCLEOTIDE SEQUENCE</scope>
    <source>
        <strain evidence="3">G5</strain>
    </source>
</reference>
<dbReference type="RefSeq" id="WP_250025734.1">
    <property type="nucleotide sequence ID" value="NZ_CP097331.1"/>
</dbReference>
<dbReference type="EMBL" id="CP097331">
    <property type="protein sequence ID" value="URF07232.1"/>
    <property type="molecule type" value="Genomic_DNA"/>
</dbReference>